<proteinExistence type="predicted"/>
<gene>
    <name evidence="2" type="ORF">GT755_24585</name>
</gene>
<dbReference type="Proteomes" id="UP000479526">
    <property type="component" value="Unassembled WGS sequence"/>
</dbReference>
<comment type="caution">
    <text evidence="2">The sequence shown here is derived from an EMBL/GenBank/DDBJ whole genome shotgun (WGS) entry which is preliminary data.</text>
</comment>
<dbReference type="AlphaFoldDB" id="A0A7C9MZI2"/>
<dbReference type="PROSITE" id="PS51257">
    <property type="entry name" value="PROKAR_LIPOPROTEIN"/>
    <property type="match status" value="1"/>
</dbReference>
<feature type="signal peptide" evidence="1">
    <location>
        <begin position="1"/>
        <end position="21"/>
    </location>
</feature>
<organism evidence="2 3">
    <name type="scientific">Herbidospora solisilvae</name>
    <dbReference type="NCBI Taxonomy" id="2696284"/>
    <lineage>
        <taxon>Bacteria</taxon>
        <taxon>Bacillati</taxon>
        <taxon>Actinomycetota</taxon>
        <taxon>Actinomycetes</taxon>
        <taxon>Streptosporangiales</taxon>
        <taxon>Streptosporangiaceae</taxon>
        <taxon>Herbidospora</taxon>
    </lineage>
</organism>
<evidence type="ECO:0000313" key="2">
    <source>
        <dbReference type="EMBL" id="NAS24851.1"/>
    </source>
</evidence>
<name>A0A7C9MZI2_9ACTN</name>
<protein>
    <recommendedName>
        <fullName evidence="4">Lipoprotein</fullName>
    </recommendedName>
</protein>
<keyword evidence="1" id="KW-0732">Signal</keyword>
<reference evidence="2 3" key="1">
    <citation type="submission" date="2020-01" db="EMBL/GenBank/DDBJ databases">
        <title>Herbidospora sp. NEAU-GS84 nov., a novel actinomycete isolated from soil.</title>
        <authorList>
            <person name="Han L."/>
        </authorList>
    </citation>
    <scope>NUCLEOTIDE SEQUENCE [LARGE SCALE GENOMIC DNA]</scope>
    <source>
        <strain evidence="2 3">NEAU-GS84</strain>
    </source>
</reference>
<evidence type="ECO:0000313" key="3">
    <source>
        <dbReference type="Proteomes" id="UP000479526"/>
    </source>
</evidence>
<dbReference type="EMBL" id="WXEW01000007">
    <property type="protein sequence ID" value="NAS24851.1"/>
    <property type="molecule type" value="Genomic_DNA"/>
</dbReference>
<evidence type="ECO:0000256" key="1">
    <source>
        <dbReference type="SAM" id="SignalP"/>
    </source>
</evidence>
<dbReference type="RefSeq" id="WP_161481981.1">
    <property type="nucleotide sequence ID" value="NZ_WXEW01000007.1"/>
</dbReference>
<sequence length="138" mass="14209">MIRFLGYAAIALVVTACGSTAPPSPLHTGLSAADIVRELPEHGVEAHLGATYQEEGVSGASFQADAIAATGPGGGPADLATGGLVQVFADTAAAAEHSGEAPAHTYQLGNVVLRVYKGLPERDARRYRDALEEVLRQS</sequence>
<keyword evidence="3" id="KW-1185">Reference proteome</keyword>
<feature type="chain" id="PRO_5028960175" description="Lipoprotein" evidence="1">
    <location>
        <begin position="22"/>
        <end position="138"/>
    </location>
</feature>
<accession>A0A7C9MZI2</accession>
<evidence type="ECO:0008006" key="4">
    <source>
        <dbReference type="Google" id="ProtNLM"/>
    </source>
</evidence>